<dbReference type="RefSeq" id="XP_006678773.1">
    <property type="nucleotide sequence ID" value="XM_006678710.1"/>
</dbReference>
<dbReference type="AlphaFoldDB" id="F4P138"/>
<dbReference type="OrthoDB" id="5569496at2759"/>
<dbReference type="HOGENOM" id="CLU_2291166_0_0_1"/>
<reference evidence="1 2" key="1">
    <citation type="submission" date="2009-12" db="EMBL/GenBank/DDBJ databases">
        <title>The draft genome of Batrachochytrium dendrobatidis.</title>
        <authorList>
            <consortium name="US DOE Joint Genome Institute (JGI-PGF)"/>
            <person name="Kuo A."/>
            <person name="Salamov A."/>
            <person name="Schmutz J."/>
            <person name="Lucas S."/>
            <person name="Pitluck S."/>
            <person name="Rosenblum E."/>
            <person name="Stajich J."/>
            <person name="Eisen M."/>
            <person name="Grigoriev I.V."/>
        </authorList>
    </citation>
    <scope>NUCLEOTIDE SEQUENCE [LARGE SCALE GENOMIC DNA]</scope>
    <source>
        <strain evidence="2">JAM81 / FGSC 10211</strain>
    </source>
</reference>
<keyword evidence="2" id="KW-1185">Reference proteome</keyword>
<evidence type="ECO:0000313" key="2">
    <source>
        <dbReference type="Proteomes" id="UP000007241"/>
    </source>
</evidence>
<name>F4P138_BATDJ</name>
<evidence type="ECO:0008006" key="3">
    <source>
        <dbReference type="Google" id="ProtNLM"/>
    </source>
</evidence>
<dbReference type="GeneID" id="18243063"/>
<dbReference type="SUPFAM" id="SSF50494">
    <property type="entry name" value="Trypsin-like serine proteases"/>
    <property type="match status" value="1"/>
</dbReference>
<protein>
    <recommendedName>
        <fullName evidence="3">Peptidase S1 domain-containing protein</fullName>
    </recommendedName>
</protein>
<dbReference type="EMBL" id="GL882883">
    <property type="protein sequence ID" value="EGF80982.1"/>
    <property type="molecule type" value="Genomic_DNA"/>
</dbReference>
<evidence type="ECO:0000313" key="1">
    <source>
        <dbReference type="EMBL" id="EGF80982.1"/>
    </source>
</evidence>
<proteinExistence type="predicted"/>
<accession>F4P138</accession>
<dbReference type="InParanoid" id="F4P138"/>
<dbReference type="Proteomes" id="UP000007241">
    <property type="component" value="Unassembled WGS sequence"/>
</dbReference>
<organism evidence="1 2">
    <name type="scientific">Batrachochytrium dendrobatidis (strain JAM81 / FGSC 10211)</name>
    <name type="common">Frog chytrid fungus</name>
    <dbReference type="NCBI Taxonomy" id="684364"/>
    <lineage>
        <taxon>Eukaryota</taxon>
        <taxon>Fungi</taxon>
        <taxon>Fungi incertae sedis</taxon>
        <taxon>Chytridiomycota</taxon>
        <taxon>Chytridiomycota incertae sedis</taxon>
        <taxon>Chytridiomycetes</taxon>
        <taxon>Rhizophydiales</taxon>
        <taxon>Rhizophydiales incertae sedis</taxon>
        <taxon>Batrachochytrium</taxon>
    </lineage>
</organism>
<gene>
    <name evidence="1" type="ORF">BATDEDRAFT_88205</name>
</gene>
<sequence>MDVGLSAPHQEDSPFAISTGVIHSQRPNMFGHTLGSVGVNPGDSGGGCFNQSSGCLVGINVGCENVPISLEKDTGAQIYDKISSRYAARAHIIPIDSFQFV</sequence>
<dbReference type="InterPro" id="IPR009003">
    <property type="entry name" value="Peptidase_S1_PA"/>
</dbReference>